<evidence type="ECO:0000313" key="2">
    <source>
        <dbReference type="Proteomes" id="UP000287651"/>
    </source>
</evidence>
<reference evidence="1 2" key="1">
    <citation type="journal article" date="2014" name="Agronomy (Basel)">
        <title>A Draft Genome Sequence for Ensete ventricosum, the Drought-Tolerant Tree Against Hunger.</title>
        <authorList>
            <person name="Harrison J."/>
            <person name="Moore K.A."/>
            <person name="Paszkiewicz K."/>
            <person name="Jones T."/>
            <person name="Grant M."/>
            <person name="Ambacheew D."/>
            <person name="Muzemil S."/>
            <person name="Studholme D.J."/>
        </authorList>
    </citation>
    <scope>NUCLEOTIDE SEQUENCE [LARGE SCALE GENOMIC DNA]</scope>
</reference>
<dbReference type="EMBL" id="AMZH03013478">
    <property type="protein sequence ID" value="RRT49205.1"/>
    <property type="molecule type" value="Genomic_DNA"/>
</dbReference>
<feature type="non-terminal residue" evidence="1">
    <location>
        <position position="1"/>
    </location>
</feature>
<evidence type="ECO:0000313" key="1">
    <source>
        <dbReference type="EMBL" id="RRT49205.1"/>
    </source>
</evidence>
<dbReference type="AlphaFoldDB" id="A0A426YBU6"/>
<dbReference type="Proteomes" id="UP000287651">
    <property type="component" value="Unassembled WGS sequence"/>
</dbReference>
<sequence length="87" mass="9549">AWRAVEGAVGLSMAGQGVTLVLCASWFNRSSWIRGKEIIAIRVYGCRALTSLISDFRPSMKVPKSSFSDQSLVWLDNAQTLFGNLVL</sequence>
<proteinExistence type="predicted"/>
<accession>A0A426YBU6</accession>
<protein>
    <submittedName>
        <fullName evidence="1">Uncharacterized protein</fullName>
    </submittedName>
</protein>
<comment type="caution">
    <text evidence="1">The sequence shown here is derived from an EMBL/GenBank/DDBJ whole genome shotgun (WGS) entry which is preliminary data.</text>
</comment>
<name>A0A426YBU6_ENSVE</name>
<gene>
    <name evidence="1" type="ORF">B296_00019075</name>
</gene>
<organism evidence="1 2">
    <name type="scientific">Ensete ventricosum</name>
    <name type="common">Abyssinian banana</name>
    <name type="synonym">Musa ensete</name>
    <dbReference type="NCBI Taxonomy" id="4639"/>
    <lineage>
        <taxon>Eukaryota</taxon>
        <taxon>Viridiplantae</taxon>
        <taxon>Streptophyta</taxon>
        <taxon>Embryophyta</taxon>
        <taxon>Tracheophyta</taxon>
        <taxon>Spermatophyta</taxon>
        <taxon>Magnoliopsida</taxon>
        <taxon>Liliopsida</taxon>
        <taxon>Zingiberales</taxon>
        <taxon>Musaceae</taxon>
        <taxon>Ensete</taxon>
    </lineage>
</organism>